<keyword evidence="1" id="KW-0812">Transmembrane</keyword>
<proteinExistence type="predicted"/>
<dbReference type="InterPro" id="IPR038332">
    <property type="entry name" value="PPE_sf"/>
</dbReference>
<dbReference type="EMBL" id="AP022614">
    <property type="protein sequence ID" value="BBZ44830.1"/>
    <property type="molecule type" value="Genomic_DNA"/>
</dbReference>
<dbReference type="InterPro" id="IPR000084">
    <property type="entry name" value="PE-PGRS_N"/>
</dbReference>
<evidence type="ECO:0000259" key="2">
    <source>
        <dbReference type="Pfam" id="PF00934"/>
    </source>
</evidence>
<evidence type="ECO:0000256" key="1">
    <source>
        <dbReference type="SAM" id="Phobius"/>
    </source>
</evidence>
<dbReference type="AlphaFoldDB" id="A0A7I7YSY0"/>
<sequence>MAYVIADPDMMTAAATDLASIGANVNAAHMVAAARTTSVIPAAADEVSASIAHLFSQHAANYQALAGQAAAFNDQFVQHLTAGAFSYANIENAIAAALLPVIDSAIATGLPLLDSGLNAVDQLVLAINVALPPSLAMLGAAVVQSIAPFLLIGAFLGIILFIEFAIFIYTLPQLLVFLPQLLLADIPPLFASFGI</sequence>
<dbReference type="Gene3D" id="1.10.287.850">
    <property type="entry name" value="HP0062-like domain"/>
    <property type="match status" value="1"/>
</dbReference>
<organism evidence="3 4">
    <name type="scientific">Mycobacterium parmense</name>
    <dbReference type="NCBI Taxonomy" id="185642"/>
    <lineage>
        <taxon>Bacteria</taxon>
        <taxon>Bacillati</taxon>
        <taxon>Actinomycetota</taxon>
        <taxon>Actinomycetes</taxon>
        <taxon>Mycobacteriales</taxon>
        <taxon>Mycobacteriaceae</taxon>
        <taxon>Mycobacterium</taxon>
        <taxon>Mycobacterium simiae complex</taxon>
    </lineage>
</organism>
<keyword evidence="4" id="KW-1185">Reference proteome</keyword>
<dbReference type="OrthoDB" id="4753837at2"/>
<feature type="domain" description="PE" evidence="2">
    <location>
        <begin position="4"/>
        <end position="93"/>
    </location>
</feature>
<reference evidence="3 4" key="1">
    <citation type="journal article" date="2019" name="Emerg. Microbes Infect.">
        <title>Comprehensive subspecies identification of 175 nontuberculous mycobacteria species based on 7547 genomic profiles.</title>
        <authorList>
            <person name="Matsumoto Y."/>
            <person name="Kinjo T."/>
            <person name="Motooka D."/>
            <person name="Nabeya D."/>
            <person name="Jung N."/>
            <person name="Uechi K."/>
            <person name="Horii T."/>
            <person name="Iida T."/>
            <person name="Fujita J."/>
            <person name="Nakamura S."/>
        </authorList>
    </citation>
    <scope>NUCLEOTIDE SEQUENCE [LARGE SCALE GENOMIC DNA]</scope>
    <source>
        <strain evidence="3 4">JCM 14742</strain>
    </source>
</reference>
<accession>A0A7I7YSY0</accession>
<evidence type="ECO:0000313" key="4">
    <source>
        <dbReference type="Proteomes" id="UP000467105"/>
    </source>
</evidence>
<name>A0A7I7YSY0_9MYCO</name>
<dbReference type="SUPFAM" id="SSF140459">
    <property type="entry name" value="PE/PPE dimer-like"/>
    <property type="match status" value="1"/>
</dbReference>
<evidence type="ECO:0000313" key="3">
    <source>
        <dbReference type="EMBL" id="BBZ44830.1"/>
    </source>
</evidence>
<dbReference type="Proteomes" id="UP000467105">
    <property type="component" value="Chromosome"/>
</dbReference>
<protein>
    <recommendedName>
        <fullName evidence="2">PE domain-containing protein</fullName>
    </recommendedName>
</protein>
<gene>
    <name evidence="3" type="ORF">MPRM_21110</name>
</gene>
<keyword evidence="1" id="KW-0472">Membrane</keyword>
<keyword evidence="1" id="KW-1133">Transmembrane helix</keyword>
<feature type="transmembrane region" description="Helical" evidence="1">
    <location>
        <begin position="149"/>
        <end position="171"/>
    </location>
</feature>
<dbReference type="Pfam" id="PF00934">
    <property type="entry name" value="PE"/>
    <property type="match status" value="1"/>
</dbReference>
<dbReference type="RefSeq" id="WP_085268138.1">
    <property type="nucleotide sequence ID" value="NZ_AP022614.1"/>
</dbReference>
<feature type="transmembrane region" description="Helical" evidence="1">
    <location>
        <begin position="123"/>
        <end position="143"/>
    </location>
</feature>